<dbReference type="EMBL" id="JBEHHI010000005">
    <property type="protein sequence ID" value="MEX5730260.1"/>
    <property type="molecule type" value="Genomic_DNA"/>
</dbReference>
<dbReference type="Gene3D" id="3.40.50.300">
    <property type="entry name" value="P-loop containing nucleotide triphosphate hydrolases"/>
    <property type="match status" value="1"/>
</dbReference>
<evidence type="ECO:0008006" key="3">
    <source>
        <dbReference type="Google" id="ProtNLM"/>
    </source>
</evidence>
<comment type="caution">
    <text evidence="1">The sequence shown here is derived from an EMBL/GenBank/DDBJ whole genome shotgun (WGS) entry which is preliminary data.</text>
</comment>
<dbReference type="InterPro" id="IPR027417">
    <property type="entry name" value="P-loop_NTPase"/>
</dbReference>
<name>A0ABV3XY27_9RHOB</name>
<proteinExistence type="predicted"/>
<evidence type="ECO:0000313" key="1">
    <source>
        <dbReference type="EMBL" id="MEX5730260.1"/>
    </source>
</evidence>
<reference evidence="1 2" key="1">
    <citation type="submission" date="2024-06" db="EMBL/GenBank/DDBJ databases">
        <title>Genome of Rhodovulum iodosum, a marine photoferrotroph.</title>
        <authorList>
            <person name="Bianchini G."/>
            <person name="Nikeleit V."/>
            <person name="Kappler A."/>
            <person name="Bryce C."/>
            <person name="Sanchez-Baracaldo P."/>
        </authorList>
    </citation>
    <scope>NUCLEOTIDE SEQUENCE [LARGE SCALE GENOMIC DNA]</scope>
    <source>
        <strain evidence="1 2">UT/N1</strain>
    </source>
</reference>
<dbReference type="RefSeq" id="WP_125403214.1">
    <property type="nucleotide sequence ID" value="NZ_JBEHHI010000005.1"/>
</dbReference>
<sequence>MADRTLERPLVIHVGLHKTGTTWLQGQLSGPRYQRDLAFCGDIGFIYRQFLVPDEQEFSPDRTRAAFCDWWAPKIEGRQAILVSGENLGGRPFHARHMREVTAARIAKTFPEAHILITLREQAAIIYSMYGQYLRFGYTSSLSEFLQRPPPDSSFQPVLNRAFYDYARLLNLYEEVFPRERVMVAPSEWFFADPDAFTERLNARLGTSLPPLRKQARDSVANPAWSDLAYGALRHLNRFNSQDSRWQRPGGRLGANAMAARIDRLTPAVLKRRMRAARMDMIRREIGDEYAASNRELAQRIGVDLGRFGYVV</sequence>
<dbReference type="Proteomes" id="UP001560019">
    <property type="component" value="Unassembled WGS sequence"/>
</dbReference>
<accession>A0ABV3XY27</accession>
<evidence type="ECO:0000313" key="2">
    <source>
        <dbReference type="Proteomes" id="UP001560019"/>
    </source>
</evidence>
<organism evidence="1 2">
    <name type="scientific">Rhodovulum iodosum</name>
    <dbReference type="NCBI Taxonomy" id="68291"/>
    <lineage>
        <taxon>Bacteria</taxon>
        <taxon>Pseudomonadati</taxon>
        <taxon>Pseudomonadota</taxon>
        <taxon>Alphaproteobacteria</taxon>
        <taxon>Rhodobacterales</taxon>
        <taxon>Paracoccaceae</taxon>
        <taxon>Rhodovulum</taxon>
    </lineage>
</organism>
<gene>
    <name evidence="1" type="ORF">Ga0609869_003613</name>
</gene>
<protein>
    <recommendedName>
        <fullName evidence="3">Sulfotransferase domain-containing protein</fullName>
    </recommendedName>
</protein>
<dbReference type="SUPFAM" id="SSF52540">
    <property type="entry name" value="P-loop containing nucleoside triphosphate hydrolases"/>
    <property type="match status" value="1"/>
</dbReference>
<keyword evidence="2" id="KW-1185">Reference proteome</keyword>